<feature type="domain" description="PPM-type phosphatase" evidence="1">
    <location>
        <begin position="100"/>
        <end position="475"/>
    </location>
</feature>
<dbReference type="GO" id="GO:0004722">
    <property type="term" value="F:protein serine/threonine phosphatase activity"/>
    <property type="evidence" value="ECO:0007669"/>
    <property type="project" value="InterPro"/>
</dbReference>
<dbReference type="PROSITE" id="PS51746">
    <property type="entry name" value="PPM_2"/>
    <property type="match status" value="1"/>
</dbReference>
<accession>W6MI11</accession>
<reference evidence="2" key="2">
    <citation type="submission" date="2014-02" db="EMBL/GenBank/DDBJ databases">
        <title>Complete DNA sequence of /Kuraishia capsulata/ illustrates novel genomic features among budding yeasts (/Saccharomycotina/).</title>
        <authorList>
            <person name="Morales L."/>
            <person name="Noel B."/>
            <person name="Porcel B."/>
            <person name="Marcet-Houben M."/>
            <person name="Hullo M-F."/>
            <person name="Sacerdot C."/>
            <person name="Tekaia F."/>
            <person name="Leh-Louis V."/>
            <person name="Despons L."/>
            <person name="Khanna V."/>
            <person name="Aury J-M."/>
            <person name="Barbe V."/>
            <person name="Couloux A."/>
            <person name="Labadie K."/>
            <person name="Pelletier E."/>
            <person name="Souciet J-L."/>
            <person name="Boekhout T."/>
            <person name="Gabaldon T."/>
            <person name="Wincker P."/>
            <person name="Dujon B."/>
        </authorList>
    </citation>
    <scope>NUCLEOTIDE SEQUENCE</scope>
    <source>
        <strain evidence="2">CBS 1993</strain>
    </source>
</reference>
<gene>
    <name evidence="2" type="ORF">KUCA_T00001970001</name>
</gene>
<dbReference type="AlphaFoldDB" id="W6MI11"/>
<dbReference type="InterPro" id="IPR015655">
    <property type="entry name" value="PP2C"/>
</dbReference>
<dbReference type="RefSeq" id="XP_022458009.1">
    <property type="nucleotide sequence ID" value="XM_022604204.1"/>
</dbReference>
<dbReference type="GeneID" id="34519397"/>
<dbReference type="STRING" id="1382522.W6MI11"/>
<protein>
    <recommendedName>
        <fullName evidence="1">PPM-type phosphatase domain-containing protein</fullName>
    </recommendedName>
</protein>
<dbReference type="OrthoDB" id="416093at2759"/>
<dbReference type="Gene3D" id="3.60.40.10">
    <property type="entry name" value="PPM-type phosphatase domain"/>
    <property type="match status" value="1"/>
</dbReference>
<evidence type="ECO:0000259" key="1">
    <source>
        <dbReference type="PROSITE" id="PS51746"/>
    </source>
</evidence>
<keyword evidence="3" id="KW-1185">Reference proteome</keyword>
<dbReference type="HOGENOM" id="CLU_021251_0_0_1"/>
<dbReference type="Pfam" id="PF00481">
    <property type="entry name" value="PP2C"/>
    <property type="match status" value="1"/>
</dbReference>
<dbReference type="CDD" id="cd00143">
    <property type="entry name" value="PP2Cc"/>
    <property type="match status" value="1"/>
</dbReference>
<dbReference type="SUPFAM" id="SSF81606">
    <property type="entry name" value="PP2C-like"/>
    <property type="match status" value="1"/>
</dbReference>
<dbReference type="SMART" id="SM00332">
    <property type="entry name" value="PP2Cc"/>
    <property type="match status" value="1"/>
</dbReference>
<dbReference type="PANTHER" id="PTHR13832:SF589">
    <property type="entry name" value="[PYRUVATE DEHYDROGENASE [ACETYL-TRANSFERRING]]-PHOSPHATASE 2, MITOCHONDRIAL"/>
    <property type="match status" value="1"/>
</dbReference>
<proteinExistence type="predicted"/>
<dbReference type="InterPro" id="IPR036457">
    <property type="entry name" value="PPM-type-like_dom_sf"/>
</dbReference>
<name>W6MI11_9ASCO</name>
<dbReference type="Proteomes" id="UP000019384">
    <property type="component" value="Unassembled WGS sequence"/>
</dbReference>
<evidence type="ECO:0000313" key="2">
    <source>
        <dbReference type="EMBL" id="CDK25999.1"/>
    </source>
</evidence>
<sequence>MLAIHVPRRLAAGRGRMLGARRLSQRLSVKLKDSNIVVNVNLMKVPSNYGYYSSRVNRLYNEDKFSASIIEVDMAENRVAIGPDTNEELDVASDLADIDPYAYELGPHSGGKRPVKVFNFNVFDGHGGEECSDYLTHHLSQNVESLHVTSGAIEKLFKDYAKSIGGYWRRWVRRQNTHFEQILSVTPQERNLTGSETLLREERSSRVPIWEDESFFNVSGEDFLKLRIFLSFLYTDLRFLSQEKAESGHHSGSTCTSAFIYTIDPDPTDCHSCRSGSEEAVPFDDVFFYEPNVLSKLVIAHVGDTRAILCDKEGVAHALTVNHHPSNPLESRRLARFSTGLMMTDSFGEERFINYANTRSFGDITGKNVGISAEPEFREVLLGDAKKMQKYRKQHRDKLAAKQLLDFGGNECFLVLVSDGITNYLSDQEVVDLIMSTTNNLGAIKGTPHVAAKEVVKFVECIGGDDNATCNIVKLSGWGNWPMLDRTGKLREEKMESVSRADRG</sequence>
<dbReference type="EMBL" id="HG793126">
    <property type="protein sequence ID" value="CDK25999.1"/>
    <property type="molecule type" value="Genomic_DNA"/>
</dbReference>
<organism evidence="2 3">
    <name type="scientific">Kuraishia capsulata CBS 1993</name>
    <dbReference type="NCBI Taxonomy" id="1382522"/>
    <lineage>
        <taxon>Eukaryota</taxon>
        <taxon>Fungi</taxon>
        <taxon>Dikarya</taxon>
        <taxon>Ascomycota</taxon>
        <taxon>Saccharomycotina</taxon>
        <taxon>Pichiomycetes</taxon>
        <taxon>Pichiales</taxon>
        <taxon>Pichiaceae</taxon>
        <taxon>Kuraishia</taxon>
    </lineage>
</organism>
<evidence type="ECO:0000313" key="3">
    <source>
        <dbReference type="Proteomes" id="UP000019384"/>
    </source>
</evidence>
<reference evidence="2" key="1">
    <citation type="submission" date="2013-12" db="EMBL/GenBank/DDBJ databases">
        <authorList>
            <person name="Genoscope - CEA"/>
        </authorList>
    </citation>
    <scope>NUCLEOTIDE SEQUENCE</scope>
    <source>
        <strain evidence="2">CBS 1993</strain>
    </source>
</reference>
<dbReference type="PANTHER" id="PTHR13832">
    <property type="entry name" value="PROTEIN PHOSPHATASE 2C"/>
    <property type="match status" value="1"/>
</dbReference>
<dbReference type="InterPro" id="IPR001932">
    <property type="entry name" value="PPM-type_phosphatase-like_dom"/>
</dbReference>